<reference evidence="4" key="1">
    <citation type="journal article" date="2017" name="Genome Biol.">
        <title>Comparative genomics reveals high biological diversity and specific adaptations in the industrially and medically important fungal genus Aspergillus.</title>
        <authorList>
            <person name="de Vries R.P."/>
            <person name="Riley R."/>
            <person name="Wiebenga A."/>
            <person name="Aguilar-Osorio G."/>
            <person name="Amillis S."/>
            <person name="Uchima C.A."/>
            <person name="Anderluh G."/>
            <person name="Asadollahi M."/>
            <person name="Askin M."/>
            <person name="Barry K."/>
            <person name="Battaglia E."/>
            <person name="Bayram O."/>
            <person name="Benocci T."/>
            <person name="Braus-Stromeyer S.A."/>
            <person name="Caldana C."/>
            <person name="Canovas D."/>
            <person name="Cerqueira G.C."/>
            <person name="Chen F."/>
            <person name="Chen W."/>
            <person name="Choi C."/>
            <person name="Clum A."/>
            <person name="Dos Santos R.A."/>
            <person name="Damasio A.R."/>
            <person name="Diallinas G."/>
            <person name="Emri T."/>
            <person name="Fekete E."/>
            <person name="Flipphi M."/>
            <person name="Freyberg S."/>
            <person name="Gallo A."/>
            <person name="Gournas C."/>
            <person name="Habgood R."/>
            <person name="Hainaut M."/>
            <person name="Harispe M.L."/>
            <person name="Henrissat B."/>
            <person name="Hilden K.S."/>
            <person name="Hope R."/>
            <person name="Hossain A."/>
            <person name="Karabika E."/>
            <person name="Karaffa L."/>
            <person name="Karanyi Z."/>
            <person name="Krasevec N."/>
            <person name="Kuo A."/>
            <person name="Kusch H."/>
            <person name="LaButti K."/>
            <person name="Lagendijk E.L."/>
            <person name="Lapidus A."/>
            <person name="Levasseur A."/>
            <person name="Lindquist E."/>
            <person name="Lipzen A."/>
            <person name="Logrieco A.F."/>
            <person name="MacCabe A."/>
            <person name="Maekelae M.R."/>
            <person name="Malavazi I."/>
            <person name="Melin P."/>
            <person name="Meyer V."/>
            <person name="Mielnichuk N."/>
            <person name="Miskei M."/>
            <person name="Molnar A.P."/>
            <person name="Mule G."/>
            <person name="Ngan C.Y."/>
            <person name="Orejas M."/>
            <person name="Orosz E."/>
            <person name="Ouedraogo J.P."/>
            <person name="Overkamp K.M."/>
            <person name="Park H.-S."/>
            <person name="Perrone G."/>
            <person name="Piumi F."/>
            <person name="Punt P.J."/>
            <person name="Ram A.F."/>
            <person name="Ramon A."/>
            <person name="Rauscher S."/>
            <person name="Record E."/>
            <person name="Riano-Pachon D.M."/>
            <person name="Robert V."/>
            <person name="Roehrig J."/>
            <person name="Ruller R."/>
            <person name="Salamov A."/>
            <person name="Salih N.S."/>
            <person name="Samson R.A."/>
            <person name="Sandor E."/>
            <person name="Sanguinetti M."/>
            <person name="Schuetze T."/>
            <person name="Sepcic K."/>
            <person name="Shelest E."/>
            <person name="Sherlock G."/>
            <person name="Sophianopoulou V."/>
            <person name="Squina F.M."/>
            <person name="Sun H."/>
            <person name="Susca A."/>
            <person name="Todd R.B."/>
            <person name="Tsang A."/>
            <person name="Unkles S.E."/>
            <person name="van de Wiele N."/>
            <person name="van Rossen-Uffink D."/>
            <person name="Oliveira J.V."/>
            <person name="Vesth T.C."/>
            <person name="Visser J."/>
            <person name="Yu J.-H."/>
            <person name="Zhou M."/>
            <person name="Andersen M.R."/>
            <person name="Archer D.B."/>
            <person name="Baker S.E."/>
            <person name="Benoit I."/>
            <person name="Brakhage A.A."/>
            <person name="Braus G.H."/>
            <person name="Fischer R."/>
            <person name="Frisvad J.C."/>
            <person name="Goldman G.H."/>
            <person name="Houbraken J."/>
            <person name="Oakley B."/>
            <person name="Pocsi I."/>
            <person name="Scazzocchio C."/>
            <person name="Seiboth B."/>
            <person name="vanKuyk P.A."/>
            <person name="Wortman J."/>
            <person name="Dyer P.S."/>
            <person name="Grigoriev I.V."/>
        </authorList>
    </citation>
    <scope>NUCLEOTIDE SEQUENCE [LARGE SCALE GENOMIC DNA]</scope>
    <source>
        <strain evidence="4">ITEM 5010</strain>
    </source>
</reference>
<evidence type="ECO:0000313" key="4">
    <source>
        <dbReference type="Proteomes" id="UP000188318"/>
    </source>
</evidence>
<name>A0A1R3RC78_ASPC5</name>
<dbReference type="AlphaFoldDB" id="A0A1R3RC78"/>
<dbReference type="OrthoDB" id="4502630at2759"/>
<evidence type="ECO:0000256" key="2">
    <source>
        <dbReference type="SAM" id="MobiDB-lite"/>
    </source>
</evidence>
<proteinExistence type="predicted"/>
<accession>A0A1R3RC78</accession>
<keyword evidence="4" id="KW-1185">Reference proteome</keyword>
<feature type="coiled-coil region" evidence="1">
    <location>
        <begin position="47"/>
        <end position="87"/>
    </location>
</feature>
<feature type="compositionally biased region" description="Basic and acidic residues" evidence="2">
    <location>
        <begin position="27"/>
        <end position="45"/>
    </location>
</feature>
<feature type="compositionally biased region" description="Basic residues" evidence="2">
    <location>
        <begin position="1"/>
        <end position="13"/>
    </location>
</feature>
<evidence type="ECO:0000256" key="1">
    <source>
        <dbReference type="SAM" id="Coils"/>
    </source>
</evidence>
<sequence length="253" mass="29393">MPRKVAKTTKKGKSAAEPTAIPNELGESSRPKESAGRTKKPTSAERIRLLEKEVRTLQEKNQQLEEAKSRQEQYSALTENLEVLKEHNDMVREAFYKLFEDNKFATSQVDNVHELIPSSLEWTALYPAFWSKEIRLCWSSLWQWSMNHVRRETQDLSQEQKAKLISSLDGYCVQEDYDSIYSRLPERAQINFLPTLVALYLFKDCLEKFFSNPFWYIVPRPGMKVTDIEKAGFGTQVYNLYSNILASMGLPFF</sequence>
<dbReference type="Proteomes" id="UP000188318">
    <property type="component" value="Unassembled WGS sequence"/>
</dbReference>
<feature type="region of interest" description="Disordered" evidence="2">
    <location>
        <begin position="1"/>
        <end position="45"/>
    </location>
</feature>
<gene>
    <name evidence="3" type="ORF">ASPCADRAFT_8935</name>
</gene>
<dbReference type="EMBL" id="KV907508">
    <property type="protein sequence ID" value="OOF92072.1"/>
    <property type="molecule type" value="Genomic_DNA"/>
</dbReference>
<protein>
    <submittedName>
        <fullName evidence="3">Uncharacterized protein</fullName>
    </submittedName>
</protein>
<dbReference type="VEuPathDB" id="FungiDB:ASPCADRAFT_8935"/>
<keyword evidence="1" id="KW-0175">Coiled coil</keyword>
<organism evidence="3 4">
    <name type="scientific">Aspergillus carbonarius (strain ITEM 5010)</name>
    <dbReference type="NCBI Taxonomy" id="602072"/>
    <lineage>
        <taxon>Eukaryota</taxon>
        <taxon>Fungi</taxon>
        <taxon>Dikarya</taxon>
        <taxon>Ascomycota</taxon>
        <taxon>Pezizomycotina</taxon>
        <taxon>Eurotiomycetes</taxon>
        <taxon>Eurotiomycetidae</taxon>
        <taxon>Eurotiales</taxon>
        <taxon>Aspergillaceae</taxon>
        <taxon>Aspergillus</taxon>
        <taxon>Aspergillus subgen. Circumdati</taxon>
    </lineage>
</organism>
<evidence type="ECO:0000313" key="3">
    <source>
        <dbReference type="EMBL" id="OOF92072.1"/>
    </source>
</evidence>